<dbReference type="SUPFAM" id="SSF53098">
    <property type="entry name" value="Ribonuclease H-like"/>
    <property type="match status" value="1"/>
</dbReference>
<accession>A0A022WDW8</accession>
<reference evidence="10" key="1">
    <citation type="submission" date="2014-02" db="EMBL/GenBank/DDBJ databases">
        <title>The Genome Sequence of Trichophyton rubrum (morphotype fischeri) CBS 288.86.</title>
        <authorList>
            <consortium name="The Broad Institute Genomics Platform"/>
            <person name="Cuomo C.A."/>
            <person name="White T.C."/>
            <person name="Graser Y."/>
            <person name="Martinez-Rossi N."/>
            <person name="Heitman J."/>
            <person name="Young S.K."/>
            <person name="Zeng Q."/>
            <person name="Gargeya S."/>
            <person name="Abouelleil A."/>
            <person name="Alvarado L."/>
            <person name="Chapman S.B."/>
            <person name="Gainer-Dewar J."/>
            <person name="Goldberg J."/>
            <person name="Griggs A."/>
            <person name="Gujja S."/>
            <person name="Hansen M."/>
            <person name="Howarth C."/>
            <person name="Imamovic A."/>
            <person name="Larimer J."/>
            <person name="Martinez D."/>
            <person name="Murphy C."/>
            <person name="Pearson M.D."/>
            <person name="Persinoti G."/>
            <person name="Poon T."/>
            <person name="Priest M."/>
            <person name="Roberts A.D."/>
            <person name="Saif S."/>
            <person name="Shea T.D."/>
            <person name="Sykes S.N."/>
            <person name="Wortman J."/>
            <person name="Nusbaum C."/>
            <person name="Birren B."/>
        </authorList>
    </citation>
    <scope>NUCLEOTIDE SEQUENCE [LARGE SCALE GENOMIC DNA]</scope>
    <source>
        <strain evidence="10">CBS 288.86</strain>
    </source>
</reference>
<dbReference type="Proteomes" id="UP000023758">
    <property type="component" value="Unassembled WGS sequence"/>
</dbReference>
<keyword evidence="7" id="KW-0378">Hydrolase</keyword>
<gene>
    <name evidence="10" type="ORF">H103_01055</name>
</gene>
<evidence type="ECO:0000256" key="4">
    <source>
        <dbReference type="ARBA" id="ARBA00022722"/>
    </source>
</evidence>
<keyword evidence="6" id="KW-0255">Endonuclease</keyword>
<evidence type="ECO:0000259" key="9">
    <source>
        <dbReference type="PROSITE" id="PS50879"/>
    </source>
</evidence>
<keyword evidence="4" id="KW-0540">Nuclease</keyword>
<comment type="similarity">
    <text evidence="2">Belongs to the RNase H family.</text>
</comment>
<dbReference type="PANTHER" id="PTHR10642:SF26">
    <property type="entry name" value="RIBONUCLEASE H1"/>
    <property type="match status" value="1"/>
</dbReference>
<feature type="region of interest" description="Disordered" evidence="8">
    <location>
        <begin position="1"/>
        <end position="24"/>
    </location>
</feature>
<dbReference type="PANTHER" id="PTHR10642">
    <property type="entry name" value="RIBONUCLEASE H1"/>
    <property type="match status" value="1"/>
</dbReference>
<evidence type="ECO:0000256" key="7">
    <source>
        <dbReference type="ARBA" id="ARBA00022801"/>
    </source>
</evidence>
<evidence type="ECO:0000256" key="3">
    <source>
        <dbReference type="ARBA" id="ARBA00012180"/>
    </source>
</evidence>
<keyword evidence="5" id="KW-0479">Metal-binding</keyword>
<dbReference type="GO" id="GO:0003676">
    <property type="term" value="F:nucleic acid binding"/>
    <property type="evidence" value="ECO:0007669"/>
    <property type="project" value="InterPro"/>
</dbReference>
<name>A0A022WDW8_TRIRU</name>
<dbReference type="InterPro" id="IPR002156">
    <property type="entry name" value="RNaseH_domain"/>
</dbReference>
<dbReference type="OrthoDB" id="4174227at2759"/>
<feature type="domain" description="RNase H type-1" evidence="9">
    <location>
        <begin position="22"/>
        <end position="166"/>
    </location>
</feature>
<evidence type="ECO:0000256" key="6">
    <source>
        <dbReference type="ARBA" id="ARBA00022759"/>
    </source>
</evidence>
<evidence type="ECO:0000256" key="5">
    <source>
        <dbReference type="ARBA" id="ARBA00022723"/>
    </source>
</evidence>
<dbReference type="GO" id="GO:0046872">
    <property type="term" value="F:metal ion binding"/>
    <property type="evidence" value="ECO:0007669"/>
    <property type="project" value="UniProtKB-KW"/>
</dbReference>
<evidence type="ECO:0000256" key="8">
    <source>
        <dbReference type="SAM" id="MobiDB-lite"/>
    </source>
</evidence>
<dbReference type="PROSITE" id="PS50879">
    <property type="entry name" value="RNASE_H_1"/>
    <property type="match status" value="1"/>
</dbReference>
<dbReference type="GO" id="GO:0004523">
    <property type="term" value="F:RNA-DNA hybrid ribonuclease activity"/>
    <property type="evidence" value="ECO:0007669"/>
    <property type="project" value="UniProtKB-EC"/>
</dbReference>
<dbReference type="InterPro" id="IPR012337">
    <property type="entry name" value="RNaseH-like_sf"/>
</dbReference>
<evidence type="ECO:0000256" key="1">
    <source>
        <dbReference type="ARBA" id="ARBA00000077"/>
    </source>
</evidence>
<dbReference type="Gene3D" id="3.30.420.10">
    <property type="entry name" value="Ribonuclease H-like superfamily/Ribonuclease H"/>
    <property type="match status" value="1"/>
</dbReference>
<comment type="catalytic activity">
    <reaction evidence="1">
        <text>Endonucleolytic cleavage to 5'-phosphomonoester.</text>
        <dbReference type="EC" id="3.1.26.4"/>
    </reaction>
</comment>
<dbReference type="GO" id="GO:0043137">
    <property type="term" value="P:DNA replication, removal of RNA primer"/>
    <property type="evidence" value="ECO:0007669"/>
    <property type="project" value="TreeGrafter"/>
</dbReference>
<sequence>MTLDNSPYYGLGDRAQGQPRDNTQPLVISVDGACRGNGREHRDAAAGVFVDQGSRFNESIPLSLDNPSNQKAEILAGIHGLNMEGTRNGRRSDSEYMVKGVNEWSRRWESNGYRTANGQSVVNRELFQQLSSARDSLERSGIKVEFQHVPREENRDADHWANRAFDNYYNGSQDCGYYESEEDCGPLGYQPESYTNDEEDFEGPHTSPGTFIELVDAQGFYDGYSFGETTGDYYDNSYEGSYGDSPDDCYNDCYDDSYGGSYGDSPDDCYDYSYDDY</sequence>
<dbReference type="Pfam" id="PF00075">
    <property type="entry name" value="RNase_H"/>
    <property type="match status" value="1"/>
</dbReference>
<dbReference type="InterPro" id="IPR050092">
    <property type="entry name" value="RNase_H"/>
</dbReference>
<organism evidence="10">
    <name type="scientific">Trichophyton rubrum CBS 288.86</name>
    <dbReference type="NCBI Taxonomy" id="1215330"/>
    <lineage>
        <taxon>Eukaryota</taxon>
        <taxon>Fungi</taxon>
        <taxon>Dikarya</taxon>
        <taxon>Ascomycota</taxon>
        <taxon>Pezizomycotina</taxon>
        <taxon>Eurotiomycetes</taxon>
        <taxon>Eurotiomycetidae</taxon>
        <taxon>Onygenales</taxon>
        <taxon>Arthrodermataceae</taxon>
        <taxon>Trichophyton</taxon>
    </lineage>
</organism>
<proteinExistence type="inferred from homology"/>
<dbReference type="EMBL" id="KK207717">
    <property type="protein sequence ID" value="EZF56547.1"/>
    <property type="molecule type" value="Genomic_DNA"/>
</dbReference>
<dbReference type="HOGENOM" id="CLU_1074383_0_0_1"/>
<evidence type="ECO:0000313" key="10">
    <source>
        <dbReference type="EMBL" id="EZF56547.1"/>
    </source>
</evidence>
<dbReference type="InterPro" id="IPR036397">
    <property type="entry name" value="RNaseH_sf"/>
</dbReference>
<evidence type="ECO:0000256" key="2">
    <source>
        <dbReference type="ARBA" id="ARBA00005300"/>
    </source>
</evidence>
<protein>
    <recommendedName>
        <fullName evidence="3">ribonuclease H</fullName>
        <ecNumber evidence="3">3.1.26.4</ecNumber>
    </recommendedName>
</protein>
<dbReference type="AlphaFoldDB" id="A0A022WDW8"/>
<dbReference type="CDD" id="cd13934">
    <property type="entry name" value="RNase_H_Dikarya_like"/>
    <property type="match status" value="1"/>
</dbReference>
<dbReference type="EC" id="3.1.26.4" evidence="3"/>